<gene>
    <name evidence="3" type="ORF">GCM10022226_11430</name>
</gene>
<keyword evidence="1" id="KW-0808">Transferase</keyword>
<dbReference type="SUPFAM" id="SSF55874">
    <property type="entry name" value="ATPase domain of HSP90 chaperone/DNA topoisomerase II/histidine kinase"/>
    <property type="match status" value="1"/>
</dbReference>
<keyword evidence="4" id="KW-1185">Reference proteome</keyword>
<protein>
    <recommendedName>
        <fullName evidence="2">Histidine kinase/HSP90-like ATPase domain-containing protein</fullName>
    </recommendedName>
</protein>
<dbReference type="InterPro" id="IPR036890">
    <property type="entry name" value="HATPase_C_sf"/>
</dbReference>
<comment type="caution">
    <text evidence="3">The sequence shown here is derived from an EMBL/GenBank/DDBJ whole genome shotgun (WGS) entry which is preliminary data.</text>
</comment>
<proteinExistence type="predicted"/>
<name>A0ABP7HK60_9ACTN</name>
<dbReference type="RefSeq" id="WP_344935005.1">
    <property type="nucleotide sequence ID" value="NZ_BAAAZR010000001.1"/>
</dbReference>
<dbReference type="EMBL" id="BAAAZR010000001">
    <property type="protein sequence ID" value="GAA3793862.1"/>
    <property type="molecule type" value="Genomic_DNA"/>
</dbReference>
<evidence type="ECO:0000259" key="2">
    <source>
        <dbReference type="Pfam" id="PF13581"/>
    </source>
</evidence>
<dbReference type="Pfam" id="PF13581">
    <property type="entry name" value="HATPase_c_2"/>
    <property type="match status" value="1"/>
</dbReference>
<accession>A0ABP7HK60</accession>
<dbReference type="PANTHER" id="PTHR35526">
    <property type="entry name" value="ANTI-SIGMA-F FACTOR RSBW-RELATED"/>
    <property type="match status" value="1"/>
</dbReference>
<evidence type="ECO:0000313" key="3">
    <source>
        <dbReference type="EMBL" id="GAA3793862.1"/>
    </source>
</evidence>
<feature type="domain" description="Histidine kinase/HSP90-like ATPase" evidence="2">
    <location>
        <begin position="44"/>
        <end position="149"/>
    </location>
</feature>
<dbReference type="Proteomes" id="UP001500888">
    <property type="component" value="Unassembled WGS sequence"/>
</dbReference>
<sequence length="164" mass="18055">MTAHLARRQSVVRGEAPWWLLPAMEDNLWEPVGAELVGLGRTSASVKIARDFTVETLTNWGLDELACDARLVVSELVTNAVRHAGEPTRLRLLHRASHVVCAVFDPKQQTPVVTDAGYFAESGRGLWLVESLSCSWGWRLDGQGKLVWAAFTAPFALDQSRTSA</sequence>
<dbReference type="PANTHER" id="PTHR35526:SF3">
    <property type="entry name" value="ANTI-SIGMA-F FACTOR RSBW"/>
    <property type="match status" value="1"/>
</dbReference>
<dbReference type="CDD" id="cd16936">
    <property type="entry name" value="HATPase_RsbW-like"/>
    <property type="match status" value="1"/>
</dbReference>
<dbReference type="InterPro" id="IPR003594">
    <property type="entry name" value="HATPase_dom"/>
</dbReference>
<keyword evidence="1" id="KW-0723">Serine/threonine-protein kinase</keyword>
<evidence type="ECO:0000313" key="4">
    <source>
        <dbReference type="Proteomes" id="UP001500888"/>
    </source>
</evidence>
<organism evidence="3 4">
    <name type="scientific">Sphaerisporangium flaviroseum</name>
    <dbReference type="NCBI Taxonomy" id="509199"/>
    <lineage>
        <taxon>Bacteria</taxon>
        <taxon>Bacillati</taxon>
        <taxon>Actinomycetota</taxon>
        <taxon>Actinomycetes</taxon>
        <taxon>Streptosporangiales</taxon>
        <taxon>Streptosporangiaceae</taxon>
        <taxon>Sphaerisporangium</taxon>
    </lineage>
</organism>
<reference evidence="4" key="1">
    <citation type="journal article" date="2019" name="Int. J. Syst. Evol. Microbiol.">
        <title>The Global Catalogue of Microorganisms (GCM) 10K type strain sequencing project: providing services to taxonomists for standard genome sequencing and annotation.</title>
        <authorList>
            <consortium name="The Broad Institute Genomics Platform"/>
            <consortium name="The Broad Institute Genome Sequencing Center for Infectious Disease"/>
            <person name="Wu L."/>
            <person name="Ma J."/>
        </authorList>
    </citation>
    <scope>NUCLEOTIDE SEQUENCE [LARGE SCALE GENOMIC DNA]</scope>
    <source>
        <strain evidence="4">JCM 16908</strain>
    </source>
</reference>
<evidence type="ECO:0000256" key="1">
    <source>
        <dbReference type="ARBA" id="ARBA00022527"/>
    </source>
</evidence>
<dbReference type="InterPro" id="IPR050267">
    <property type="entry name" value="Anti-sigma-factor_SerPK"/>
</dbReference>
<keyword evidence="1" id="KW-0418">Kinase</keyword>
<dbReference type="Gene3D" id="3.30.565.10">
    <property type="entry name" value="Histidine kinase-like ATPase, C-terminal domain"/>
    <property type="match status" value="1"/>
</dbReference>